<evidence type="ECO:0000256" key="4">
    <source>
        <dbReference type="ARBA" id="ARBA00022825"/>
    </source>
</evidence>
<gene>
    <name evidence="8" type="ORF">Pen02_32710</name>
</gene>
<evidence type="ECO:0000256" key="1">
    <source>
        <dbReference type="ARBA" id="ARBA00011073"/>
    </source>
</evidence>
<dbReference type="GO" id="GO:0006508">
    <property type="term" value="P:proteolysis"/>
    <property type="evidence" value="ECO:0007669"/>
    <property type="project" value="UniProtKB-KW"/>
</dbReference>
<keyword evidence="4 5" id="KW-0720">Serine protease</keyword>
<dbReference type="InterPro" id="IPR015500">
    <property type="entry name" value="Peptidase_S8_subtilisin-rel"/>
</dbReference>
<evidence type="ECO:0000313" key="9">
    <source>
        <dbReference type="Proteomes" id="UP000646749"/>
    </source>
</evidence>
<dbReference type="Gene3D" id="3.40.50.200">
    <property type="entry name" value="Peptidase S8/S53 domain"/>
    <property type="match status" value="1"/>
</dbReference>
<evidence type="ECO:0000313" key="8">
    <source>
        <dbReference type="EMBL" id="GIG88335.1"/>
    </source>
</evidence>
<feature type="active site" description="Charge relay system" evidence="5">
    <location>
        <position position="233"/>
    </location>
</feature>
<dbReference type="Pfam" id="PF00082">
    <property type="entry name" value="Peptidase_S8"/>
    <property type="match status" value="1"/>
</dbReference>
<feature type="domain" description="Peptidase S8/S53" evidence="7">
    <location>
        <begin position="224"/>
        <end position="486"/>
    </location>
</feature>
<evidence type="ECO:0000256" key="2">
    <source>
        <dbReference type="ARBA" id="ARBA00022670"/>
    </source>
</evidence>
<keyword evidence="9" id="KW-1185">Reference proteome</keyword>
<feature type="active site" description="Charge relay system" evidence="5">
    <location>
        <position position="266"/>
    </location>
</feature>
<evidence type="ECO:0000259" key="7">
    <source>
        <dbReference type="Pfam" id="PF00082"/>
    </source>
</evidence>
<dbReference type="RefSeq" id="WP_203866879.1">
    <property type="nucleotide sequence ID" value="NZ_BONW01000016.1"/>
</dbReference>
<dbReference type="PROSITE" id="PS00138">
    <property type="entry name" value="SUBTILASE_SER"/>
    <property type="match status" value="1"/>
</dbReference>
<dbReference type="InterPro" id="IPR050131">
    <property type="entry name" value="Peptidase_S8_subtilisin-like"/>
</dbReference>
<dbReference type="InterPro" id="IPR036852">
    <property type="entry name" value="Peptidase_S8/S53_dom_sf"/>
</dbReference>
<comment type="caution">
    <text evidence="8">The sequence shown here is derived from an EMBL/GenBank/DDBJ whole genome shotgun (WGS) entry which is preliminary data.</text>
</comment>
<dbReference type="SUPFAM" id="SSF52743">
    <property type="entry name" value="Subtilisin-like"/>
    <property type="match status" value="1"/>
</dbReference>
<keyword evidence="6" id="KW-0732">Signal</keyword>
<feature type="chain" id="PRO_5047166501" evidence="6">
    <location>
        <begin position="25"/>
        <end position="1123"/>
    </location>
</feature>
<dbReference type="PROSITE" id="PS51892">
    <property type="entry name" value="SUBTILASE"/>
    <property type="match status" value="1"/>
</dbReference>
<organism evidence="8 9">
    <name type="scientific">Plantactinospora endophytica</name>
    <dbReference type="NCBI Taxonomy" id="673535"/>
    <lineage>
        <taxon>Bacteria</taxon>
        <taxon>Bacillati</taxon>
        <taxon>Actinomycetota</taxon>
        <taxon>Actinomycetes</taxon>
        <taxon>Micromonosporales</taxon>
        <taxon>Micromonosporaceae</taxon>
        <taxon>Plantactinospora</taxon>
    </lineage>
</organism>
<dbReference type="InterPro" id="IPR000209">
    <property type="entry name" value="Peptidase_S8/S53_dom"/>
</dbReference>
<dbReference type="EMBL" id="BONW01000016">
    <property type="protein sequence ID" value="GIG88335.1"/>
    <property type="molecule type" value="Genomic_DNA"/>
</dbReference>
<protein>
    <submittedName>
        <fullName evidence="8">Serine protease</fullName>
    </submittedName>
</protein>
<evidence type="ECO:0000256" key="5">
    <source>
        <dbReference type="PROSITE-ProRule" id="PRU01240"/>
    </source>
</evidence>
<feature type="active site" description="Charge relay system" evidence="5">
    <location>
        <position position="439"/>
    </location>
</feature>
<dbReference type="PANTHER" id="PTHR43806:SF11">
    <property type="entry name" value="CEREVISIN-RELATED"/>
    <property type="match status" value="1"/>
</dbReference>
<dbReference type="PANTHER" id="PTHR43806">
    <property type="entry name" value="PEPTIDASE S8"/>
    <property type="match status" value="1"/>
</dbReference>
<reference evidence="8 9" key="1">
    <citation type="submission" date="2021-01" db="EMBL/GenBank/DDBJ databases">
        <title>Whole genome shotgun sequence of Plantactinospora endophytica NBRC 110450.</title>
        <authorList>
            <person name="Komaki H."/>
            <person name="Tamura T."/>
        </authorList>
    </citation>
    <scope>NUCLEOTIDE SEQUENCE [LARGE SCALE GENOMIC DNA]</scope>
    <source>
        <strain evidence="8 9">NBRC 110450</strain>
    </source>
</reference>
<keyword evidence="2 5" id="KW-0645">Protease</keyword>
<name>A0ABQ4E0Z3_9ACTN</name>
<dbReference type="InterPro" id="IPR023828">
    <property type="entry name" value="Peptidase_S8_Ser-AS"/>
</dbReference>
<dbReference type="Proteomes" id="UP000646749">
    <property type="component" value="Unassembled WGS sequence"/>
</dbReference>
<accession>A0ABQ4E0Z3</accession>
<evidence type="ECO:0000256" key="6">
    <source>
        <dbReference type="SAM" id="SignalP"/>
    </source>
</evidence>
<dbReference type="GO" id="GO:0008233">
    <property type="term" value="F:peptidase activity"/>
    <property type="evidence" value="ECO:0007669"/>
    <property type="project" value="UniProtKB-KW"/>
</dbReference>
<feature type="signal peptide" evidence="6">
    <location>
        <begin position="1"/>
        <end position="24"/>
    </location>
</feature>
<dbReference type="PROSITE" id="PS00137">
    <property type="entry name" value="SUBTILASE_HIS"/>
    <property type="match status" value="1"/>
</dbReference>
<dbReference type="InterPro" id="IPR022398">
    <property type="entry name" value="Peptidase_S8_His-AS"/>
</dbReference>
<proteinExistence type="inferred from homology"/>
<evidence type="ECO:0000256" key="3">
    <source>
        <dbReference type="ARBA" id="ARBA00022801"/>
    </source>
</evidence>
<dbReference type="PRINTS" id="PR00723">
    <property type="entry name" value="SUBTILISIN"/>
</dbReference>
<comment type="similarity">
    <text evidence="1 5">Belongs to the peptidase S8 family.</text>
</comment>
<sequence>MRRRSTRWGGGLAVAAFVVSFGGAAGPAGKAPAAAAPAPAADVAERLPEARSVTLVTGDLVTVGADGNVGLAPGAGRDDISIQARRVGGRLHVMPADAEPLVRAGRVDARLFDVTTLLESGYDDRRADLPLIVTSTGNLGAARGTVTGPGARVIRELPAVRGLAVRADKPELAELWRELADGAGPAALRGGVSTLWLDGVRKPTLEQSVPQIGAPSAWQGGLDGTGVKVAVLDGGVDAGHPDLAGQVAGQANFTEGMEDDRDLDGHGTHVASTIAGTGAASDGRNKGVAPGARLLDGKVCVVYGCLDSWILAGMQWAVEQGASVVNISLGGTDTPEVDPVEQAVQSLTERHGTLFVISAGNEGADATIGSPASAEAALTVGAVNRADELAWFSSRGPRLGDGGLKPDLTAPGVDIVAANSRDASDGPTGQPYVTMSGTSMATPHVAGAAAILAQRHPEWTAGALKATLMASARPRSGLSAYAQGAGRVDVARAVGQTVRADPPSVGFGLQMWPPTDDVPMAKTVTYHNRGSAPVTLALTAEGTGPDGRPAPAGMFTSSATTVTVPAGGSAQVTLTADTRVGGPTGYYTGRLVGTADGLVVQTPFAIEREAESYPLTLVHTNRAGKATDDYYTVLHRLDEPDGIGGYEPYDADGTVTIRLPKGRYALVSAVNDRDGANRETSLLAQPALELTAATTVAVDGRRAKPVSATSPRPDATPLFFTVAAEIEIATGTGGIVVGGDPAGGTYTGLLGGGGTIVPGFVNRVYGMWERAGTTAEAPSPYQYNLAWYAKGTMFDGFRGTVRPGELATVRARYDRGAYGDGVRLLVGEFPVMPGFSDSSLSRMVEFEAPFARTEYFNTEGGVRWAKGVQELLRTDEDPFGRRVSSLSAPPVTYWSGTVTATRWNQAVFGPTFEGYPAGWPWVARRGDELDVRVPLFGDGAGRSTWSAMESARFVLYRDGDRIAEADSLGALVEVPAAAADYRIEATATRGAPFALSTTVAGVWTFRSGHVPGDGPVPLPLAAVRFSPELDQWNAAPAGRPFSIPVSVRPQPGAPAARTRSLTVDVSYDDGATWRPAQVVAPGGTGVARVAHPAAPGFVSLRATATDSAGNTVRQTVIRAYEIR</sequence>
<keyword evidence="3 5" id="KW-0378">Hydrolase</keyword>